<dbReference type="PANTHER" id="PTHR33797">
    <property type="entry name" value="ORGANIC HYDROPEROXIDE RESISTANCE PROTEIN-LIKE"/>
    <property type="match status" value="1"/>
</dbReference>
<keyword evidence="3" id="KW-1185">Reference proteome</keyword>
<comment type="caution">
    <text evidence="2">The sequence shown here is derived from an EMBL/GenBank/DDBJ whole genome shotgun (WGS) entry which is preliminary data.</text>
</comment>
<proteinExistence type="inferred from homology"/>
<accession>A0ABW3HQ85</accession>
<protein>
    <submittedName>
        <fullName evidence="2">Organic hydroperoxide resistance protein</fullName>
    </submittedName>
</protein>
<dbReference type="Gene3D" id="2.20.25.10">
    <property type="match status" value="1"/>
</dbReference>
<gene>
    <name evidence="2" type="ORF">ACFQ2I_09450</name>
</gene>
<dbReference type="PANTHER" id="PTHR33797:SF2">
    <property type="entry name" value="ORGANIC HYDROPEROXIDE RESISTANCE PROTEIN-LIKE"/>
    <property type="match status" value="1"/>
</dbReference>
<dbReference type="SUPFAM" id="SSF82784">
    <property type="entry name" value="OsmC-like"/>
    <property type="match status" value="1"/>
</dbReference>
<sequence length="140" mass="14974">MRVLYTATVTVTGGREGQVKSSDQAIDLKLALPQELGGRGGQGTNPEQLFAAGYASCFDSALQLVIDRNHLKRVTSTKVTAHVSLLNDDGDDGYKLGVKLQVNIEGVEEEQASKLVQAAHDICPYSKAIQGNIDVETTQS</sequence>
<name>A0ABW3HQ85_9BACL</name>
<evidence type="ECO:0000313" key="3">
    <source>
        <dbReference type="Proteomes" id="UP001596989"/>
    </source>
</evidence>
<dbReference type="InterPro" id="IPR003718">
    <property type="entry name" value="OsmC/Ohr_fam"/>
</dbReference>
<evidence type="ECO:0000313" key="2">
    <source>
        <dbReference type="EMBL" id="MFD0959619.1"/>
    </source>
</evidence>
<dbReference type="InterPro" id="IPR015946">
    <property type="entry name" value="KH_dom-like_a/b"/>
</dbReference>
<dbReference type="Proteomes" id="UP001596989">
    <property type="component" value="Unassembled WGS sequence"/>
</dbReference>
<dbReference type="InterPro" id="IPR036102">
    <property type="entry name" value="OsmC/Ohrsf"/>
</dbReference>
<dbReference type="InterPro" id="IPR019953">
    <property type="entry name" value="OHR"/>
</dbReference>
<dbReference type="Gene3D" id="3.30.300.20">
    <property type="match status" value="1"/>
</dbReference>
<dbReference type="NCBIfam" id="TIGR03561">
    <property type="entry name" value="organ_hyd_perox"/>
    <property type="match status" value="1"/>
</dbReference>
<reference evidence="3" key="1">
    <citation type="journal article" date="2019" name="Int. J. Syst. Evol. Microbiol.">
        <title>The Global Catalogue of Microorganisms (GCM) 10K type strain sequencing project: providing services to taxonomists for standard genome sequencing and annotation.</title>
        <authorList>
            <consortium name="The Broad Institute Genomics Platform"/>
            <consortium name="The Broad Institute Genome Sequencing Center for Infectious Disease"/>
            <person name="Wu L."/>
            <person name="Ma J."/>
        </authorList>
    </citation>
    <scope>NUCLEOTIDE SEQUENCE [LARGE SCALE GENOMIC DNA]</scope>
    <source>
        <strain evidence="3">CCUG 59129</strain>
    </source>
</reference>
<organism evidence="2 3">
    <name type="scientific">Paenibacillus chungangensis</name>
    <dbReference type="NCBI Taxonomy" id="696535"/>
    <lineage>
        <taxon>Bacteria</taxon>
        <taxon>Bacillati</taxon>
        <taxon>Bacillota</taxon>
        <taxon>Bacilli</taxon>
        <taxon>Bacillales</taxon>
        <taxon>Paenibacillaceae</taxon>
        <taxon>Paenibacillus</taxon>
    </lineage>
</organism>
<dbReference type="EMBL" id="JBHTJZ010000009">
    <property type="protein sequence ID" value="MFD0959619.1"/>
    <property type="molecule type" value="Genomic_DNA"/>
</dbReference>
<evidence type="ECO:0000256" key="1">
    <source>
        <dbReference type="ARBA" id="ARBA00007378"/>
    </source>
</evidence>
<dbReference type="RefSeq" id="WP_377563796.1">
    <property type="nucleotide sequence ID" value="NZ_JBHTJZ010000009.1"/>
</dbReference>
<dbReference type="Pfam" id="PF02566">
    <property type="entry name" value="OsmC"/>
    <property type="match status" value="1"/>
</dbReference>
<comment type="similarity">
    <text evidence="1">Belongs to the OsmC/Ohr family.</text>
</comment>